<sequence length="230" mass="25734">MLYKSKRENSQVSDLATPEEFSPELSGKRLSVVGEVMLDVLTKAITATSTKYDCSYSRAVLPWAWIKNALLLLVRSKDHEWLTIRHAGNDLVIGIGDVPVRFFIDDHTKPRKARVLSPTEGEAGQLPLDFGTQPDTTPALWRFIVERALTDIDENRVFFVGYNVIGEIVAKWQFTESVRAFRSTDNDIPAAAHLDPISLTPIFGDERVEAEGGLEPHISSKEIDNERRAG</sequence>
<dbReference type="EMBL" id="JBANDL010000002">
    <property type="protein sequence ID" value="MEI2456919.1"/>
    <property type="molecule type" value="Genomic_DNA"/>
</dbReference>
<dbReference type="RefSeq" id="WP_336132673.1">
    <property type="nucleotide sequence ID" value="NZ_JBANDL010000002.1"/>
</dbReference>
<comment type="caution">
    <text evidence="2">The sequence shown here is derived from an EMBL/GenBank/DDBJ whole genome shotgun (WGS) entry which is preliminary data.</text>
</comment>
<protein>
    <submittedName>
        <fullName evidence="2">Uncharacterized protein</fullName>
    </submittedName>
</protein>
<name>A0ABU8D832_9GAMM</name>
<gene>
    <name evidence="2" type="ORF">V2J18_19870</name>
</gene>
<evidence type="ECO:0000256" key="1">
    <source>
        <dbReference type="SAM" id="MobiDB-lite"/>
    </source>
</evidence>
<accession>A0ABU8D832</accession>
<organism evidence="2 3">
    <name type="scientific">Lysobacter firmicutimachus</name>
    <dbReference type="NCBI Taxonomy" id="1792846"/>
    <lineage>
        <taxon>Bacteria</taxon>
        <taxon>Pseudomonadati</taxon>
        <taxon>Pseudomonadota</taxon>
        <taxon>Gammaproteobacteria</taxon>
        <taxon>Lysobacterales</taxon>
        <taxon>Lysobacteraceae</taxon>
        <taxon>Lysobacter</taxon>
    </lineage>
</organism>
<feature type="compositionally biased region" description="Basic and acidic residues" evidence="1">
    <location>
        <begin position="218"/>
        <end position="230"/>
    </location>
</feature>
<feature type="region of interest" description="Disordered" evidence="1">
    <location>
        <begin position="210"/>
        <end position="230"/>
    </location>
</feature>
<reference evidence="2 3" key="1">
    <citation type="submission" date="2024-02" db="EMBL/GenBank/DDBJ databases">
        <title>Lysobacter Genome Sequencing and Mining.</title>
        <authorList>
            <person name="Bierman J."/>
            <person name="Walker M.C."/>
        </authorList>
    </citation>
    <scope>NUCLEOTIDE SEQUENCE [LARGE SCALE GENOMIC DNA]</scope>
    <source>
        <strain evidence="2 3">PB6250</strain>
    </source>
</reference>
<proteinExistence type="predicted"/>
<keyword evidence="3" id="KW-1185">Reference proteome</keyword>
<dbReference type="Proteomes" id="UP001387215">
    <property type="component" value="Unassembled WGS sequence"/>
</dbReference>
<evidence type="ECO:0000313" key="3">
    <source>
        <dbReference type="Proteomes" id="UP001387215"/>
    </source>
</evidence>
<evidence type="ECO:0000313" key="2">
    <source>
        <dbReference type="EMBL" id="MEI2456919.1"/>
    </source>
</evidence>